<sequence>MARRAPEPHGTVSTGDKGEPARGPDGDGDWDRRRREILEAAAQVFYLRGFERGTTKEIAALVGLTQPAIYHYVGSKHDLLVEIARQVDRDFAASTAAAFRASTDPVEQLRSVIFAFTAALARNRYSYAVYWKEYRTFPPDVARAVAADTRSFIEQVTQLVERVQAVGALPADQPTEIITNGLLGMLSWMYWWYQPDGPHTPDSIARAFIALIGLPDGPPPPALDASLRSAPPPESPSAADRDRPGP</sequence>
<gene>
    <name evidence="7" type="ORF">HF526_20445</name>
</gene>
<feature type="region of interest" description="Disordered" evidence="5">
    <location>
        <begin position="219"/>
        <end position="246"/>
    </location>
</feature>
<feature type="DNA-binding region" description="H-T-H motif" evidence="4">
    <location>
        <begin position="54"/>
        <end position="73"/>
    </location>
</feature>
<dbReference type="PRINTS" id="PR00455">
    <property type="entry name" value="HTHTETR"/>
</dbReference>
<name>A0ABX1SDN2_9PSEU</name>
<dbReference type="RefSeq" id="WP_169383151.1">
    <property type="nucleotide sequence ID" value="NZ_JAAXLA010000040.1"/>
</dbReference>
<evidence type="ECO:0000256" key="4">
    <source>
        <dbReference type="PROSITE-ProRule" id="PRU00335"/>
    </source>
</evidence>
<protein>
    <submittedName>
        <fullName evidence="7">TetR/AcrR family transcriptional regulator</fullName>
    </submittedName>
</protein>
<feature type="domain" description="HTH tetR-type" evidence="6">
    <location>
        <begin position="31"/>
        <end position="91"/>
    </location>
</feature>
<dbReference type="PROSITE" id="PS50977">
    <property type="entry name" value="HTH_TETR_2"/>
    <property type="match status" value="1"/>
</dbReference>
<dbReference type="Pfam" id="PF00440">
    <property type="entry name" value="TetR_N"/>
    <property type="match status" value="1"/>
</dbReference>
<dbReference type="InterPro" id="IPR009057">
    <property type="entry name" value="Homeodomain-like_sf"/>
</dbReference>
<dbReference type="Gene3D" id="1.10.357.10">
    <property type="entry name" value="Tetracycline Repressor, domain 2"/>
    <property type="match status" value="1"/>
</dbReference>
<dbReference type="PROSITE" id="PS01081">
    <property type="entry name" value="HTH_TETR_1"/>
    <property type="match status" value="1"/>
</dbReference>
<organism evidence="7 8">
    <name type="scientific">Pseudonocardia acidicola</name>
    <dbReference type="NCBI Taxonomy" id="2724939"/>
    <lineage>
        <taxon>Bacteria</taxon>
        <taxon>Bacillati</taxon>
        <taxon>Actinomycetota</taxon>
        <taxon>Actinomycetes</taxon>
        <taxon>Pseudonocardiales</taxon>
        <taxon>Pseudonocardiaceae</taxon>
        <taxon>Pseudonocardia</taxon>
    </lineage>
</organism>
<dbReference type="InterPro" id="IPR050109">
    <property type="entry name" value="HTH-type_TetR-like_transc_reg"/>
</dbReference>
<comment type="caution">
    <text evidence="7">The sequence shown here is derived from an EMBL/GenBank/DDBJ whole genome shotgun (WGS) entry which is preliminary data.</text>
</comment>
<accession>A0ABX1SDN2</accession>
<evidence type="ECO:0000313" key="8">
    <source>
        <dbReference type="Proteomes" id="UP000820669"/>
    </source>
</evidence>
<feature type="compositionally biased region" description="Basic and acidic residues" evidence="5">
    <location>
        <begin position="16"/>
        <end position="31"/>
    </location>
</feature>
<dbReference type="SUPFAM" id="SSF46689">
    <property type="entry name" value="Homeodomain-like"/>
    <property type="match status" value="1"/>
</dbReference>
<dbReference type="InterPro" id="IPR001647">
    <property type="entry name" value="HTH_TetR"/>
</dbReference>
<keyword evidence="3" id="KW-0804">Transcription</keyword>
<dbReference type="Pfam" id="PF17932">
    <property type="entry name" value="TetR_C_24"/>
    <property type="match status" value="1"/>
</dbReference>
<dbReference type="PANTHER" id="PTHR30055">
    <property type="entry name" value="HTH-TYPE TRANSCRIPTIONAL REGULATOR RUTR"/>
    <property type="match status" value="1"/>
</dbReference>
<keyword evidence="1" id="KW-0805">Transcription regulation</keyword>
<feature type="region of interest" description="Disordered" evidence="5">
    <location>
        <begin position="1"/>
        <end position="31"/>
    </location>
</feature>
<evidence type="ECO:0000259" key="6">
    <source>
        <dbReference type="PROSITE" id="PS50977"/>
    </source>
</evidence>
<keyword evidence="8" id="KW-1185">Reference proteome</keyword>
<dbReference type="SUPFAM" id="SSF48498">
    <property type="entry name" value="Tetracyclin repressor-like, C-terminal domain"/>
    <property type="match status" value="1"/>
</dbReference>
<evidence type="ECO:0000313" key="7">
    <source>
        <dbReference type="EMBL" id="NMH99666.1"/>
    </source>
</evidence>
<proteinExistence type="predicted"/>
<dbReference type="InterPro" id="IPR041490">
    <property type="entry name" value="KstR2_TetR_C"/>
</dbReference>
<keyword evidence="2 4" id="KW-0238">DNA-binding</keyword>
<dbReference type="EMBL" id="JAAXLA010000040">
    <property type="protein sequence ID" value="NMH99666.1"/>
    <property type="molecule type" value="Genomic_DNA"/>
</dbReference>
<dbReference type="InterPro" id="IPR023772">
    <property type="entry name" value="DNA-bd_HTH_TetR-type_CS"/>
</dbReference>
<evidence type="ECO:0000256" key="5">
    <source>
        <dbReference type="SAM" id="MobiDB-lite"/>
    </source>
</evidence>
<evidence type="ECO:0000256" key="3">
    <source>
        <dbReference type="ARBA" id="ARBA00023163"/>
    </source>
</evidence>
<dbReference type="Gene3D" id="1.10.10.60">
    <property type="entry name" value="Homeodomain-like"/>
    <property type="match status" value="1"/>
</dbReference>
<reference evidence="7 8" key="1">
    <citation type="submission" date="2020-04" db="EMBL/GenBank/DDBJ databases">
        <authorList>
            <person name="Klaysubun C."/>
            <person name="Duangmal K."/>
            <person name="Lipun K."/>
        </authorList>
    </citation>
    <scope>NUCLEOTIDE SEQUENCE [LARGE SCALE GENOMIC DNA]</scope>
    <source>
        <strain evidence="7 8">K10HN5</strain>
    </source>
</reference>
<dbReference type="InterPro" id="IPR036271">
    <property type="entry name" value="Tet_transcr_reg_TetR-rel_C_sf"/>
</dbReference>
<dbReference type="Proteomes" id="UP000820669">
    <property type="component" value="Unassembled WGS sequence"/>
</dbReference>
<dbReference type="PANTHER" id="PTHR30055:SF234">
    <property type="entry name" value="HTH-TYPE TRANSCRIPTIONAL REGULATOR BETI"/>
    <property type="match status" value="1"/>
</dbReference>
<evidence type="ECO:0000256" key="1">
    <source>
        <dbReference type="ARBA" id="ARBA00023015"/>
    </source>
</evidence>
<evidence type="ECO:0000256" key="2">
    <source>
        <dbReference type="ARBA" id="ARBA00023125"/>
    </source>
</evidence>